<keyword evidence="9" id="KW-1185">Reference proteome</keyword>
<name>A0A023BAR7_GRENI</name>
<dbReference type="GO" id="GO:0006741">
    <property type="term" value="P:NADP+ biosynthetic process"/>
    <property type="evidence" value="ECO:0007669"/>
    <property type="project" value="InterPro"/>
</dbReference>
<evidence type="ECO:0000256" key="6">
    <source>
        <dbReference type="ARBA" id="ARBA00022857"/>
    </source>
</evidence>
<keyword evidence="7" id="KW-0520">NAD</keyword>
<dbReference type="Proteomes" id="UP000019763">
    <property type="component" value="Unassembled WGS sequence"/>
</dbReference>
<gene>
    <name evidence="8" type="ORF">GNI_035500</name>
</gene>
<dbReference type="Pfam" id="PF20143">
    <property type="entry name" value="NAD_kinase_C"/>
    <property type="match status" value="1"/>
</dbReference>
<dbReference type="PANTHER" id="PTHR20275">
    <property type="entry name" value="NAD KINASE"/>
    <property type="match status" value="1"/>
</dbReference>
<dbReference type="GO" id="GO:0003951">
    <property type="term" value="F:NAD+ kinase activity"/>
    <property type="evidence" value="ECO:0007669"/>
    <property type="project" value="UniProtKB-EC"/>
</dbReference>
<dbReference type="InterPro" id="IPR017438">
    <property type="entry name" value="ATP-NAD_kinase_N"/>
</dbReference>
<dbReference type="Pfam" id="PF01513">
    <property type="entry name" value="NAD_kinase"/>
    <property type="match status" value="1"/>
</dbReference>
<keyword evidence="3" id="KW-0547">Nucleotide-binding</keyword>
<dbReference type="PANTHER" id="PTHR20275:SF0">
    <property type="entry name" value="NAD KINASE"/>
    <property type="match status" value="1"/>
</dbReference>
<evidence type="ECO:0000256" key="2">
    <source>
        <dbReference type="ARBA" id="ARBA00022679"/>
    </source>
</evidence>
<comment type="caution">
    <text evidence="8">The sequence shown here is derived from an EMBL/GenBank/DDBJ whole genome shotgun (WGS) entry which is preliminary data.</text>
</comment>
<dbReference type="Gene3D" id="3.40.50.10330">
    <property type="entry name" value="Probable inorganic polyphosphate/atp-NAD kinase, domain 1"/>
    <property type="match status" value="1"/>
</dbReference>
<dbReference type="InterPro" id="IPR017437">
    <property type="entry name" value="ATP-NAD_kinase_PpnK-typ_C"/>
</dbReference>
<dbReference type="GO" id="GO:0019674">
    <property type="term" value="P:NAD+ metabolic process"/>
    <property type="evidence" value="ECO:0007669"/>
    <property type="project" value="InterPro"/>
</dbReference>
<dbReference type="GeneID" id="22911398"/>
<dbReference type="EC" id="2.7.1.23" evidence="8"/>
<proteinExistence type="inferred from homology"/>
<dbReference type="EMBL" id="AFNH02000272">
    <property type="protein sequence ID" value="EZG78494.1"/>
    <property type="molecule type" value="Genomic_DNA"/>
</dbReference>
<dbReference type="VEuPathDB" id="CryptoDB:GNI_035500"/>
<dbReference type="SUPFAM" id="SSF111331">
    <property type="entry name" value="NAD kinase/diacylglycerol kinase-like"/>
    <property type="match status" value="1"/>
</dbReference>
<evidence type="ECO:0000256" key="3">
    <source>
        <dbReference type="ARBA" id="ARBA00022741"/>
    </source>
</evidence>
<evidence type="ECO:0000256" key="7">
    <source>
        <dbReference type="ARBA" id="ARBA00023027"/>
    </source>
</evidence>
<dbReference type="InterPro" id="IPR002504">
    <property type="entry name" value="NADK"/>
</dbReference>
<dbReference type="eggNOG" id="KOG2178">
    <property type="taxonomic scope" value="Eukaryota"/>
</dbReference>
<dbReference type="FunFam" id="2.60.200.30:FF:000009">
    <property type="entry name" value="Poly(P)/ATP NAD kinase"/>
    <property type="match status" value="1"/>
</dbReference>
<reference evidence="8" key="1">
    <citation type="submission" date="2013-12" db="EMBL/GenBank/DDBJ databases">
        <authorList>
            <person name="Omoto C.K."/>
            <person name="Sibley D."/>
            <person name="Venepally P."/>
            <person name="Hadjithomas M."/>
            <person name="Karamycheva S."/>
            <person name="Brunk B."/>
            <person name="Roos D."/>
            <person name="Caler E."/>
            <person name="Lorenzi H."/>
        </authorList>
    </citation>
    <scope>NUCLEOTIDE SEQUENCE</scope>
</reference>
<dbReference type="InterPro" id="IPR016064">
    <property type="entry name" value="NAD/diacylglycerol_kinase_sf"/>
</dbReference>
<evidence type="ECO:0000256" key="4">
    <source>
        <dbReference type="ARBA" id="ARBA00022777"/>
    </source>
</evidence>
<dbReference type="RefSeq" id="XP_011129278.1">
    <property type="nucleotide sequence ID" value="XM_011130976.1"/>
</dbReference>
<dbReference type="OrthoDB" id="24581at2759"/>
<accession>A0A023BAR7</accession>
<dbReference type="GO" id="GO:0005524">
    <property type="term" value="F:ATP binding"/>
    <property type="evidence" value="ECO:0007669"/>
    <property type="project" value="UniProtKB-KW"/>
</dbReference>
<evidence type="ECO:0000313" key="8">
    <source>
        <dbReference type="EMBL" id="EZG78494.1"/>
    </source>
</evidence>
<evidence type="ECO:0000313" key="9">
    <source>
        <dbReference type="Proteomes" id="UP000019763"/>
    </source>
</evidence>
<protein>
    <submittedName>
        <fullName evidence="8">NAD kinase</fullName>
        <ecNumber evidence="8">2.7.1.23</ecNumber>
    </submittedName>
</protein>
<dbReference type="Gene3D" id="2.60.200.30">
    <property type="entry name" value="Probable inorganic polyphosphate/atp-NAD kinase, domain 2"/>
    <property type="match status" value="1"/>
</dbReference>
<organism evidence="8 9">
    <name type="scientific">Gregarina niphandrodes</name>
    <name type="common">Septate eugregarine</name>
    <dbReference type="NCBI Taxonomy" id="110365"/>
    <lineage>
        <taxon>Eukaryota</taxon>
        <taxon>Sar</taxon>
        <taxon>Alveolata</taxon>
        <taxon>Apicomplexa</taxon>
        <taxon>Conoidasida</taxon>
        <taxon>Gregarinasina</taxon>
        <taxon>Eugregarinorida</taxon>
        <taxon>Gregarinidae</taxon>
        <taxon>Gregarina</taxon>
    </lineage>
</organism>
<keyword evidence="2 8" id="KW-0808">Transferase</keyword>
<comment type="similarity">
    <text evidence="1">Belongs to the NAD kinase family.</text>
</comment>
<dbReference type="HAMAP" id="MF_00361">
    <property type="entry name" value="NAD_kinase"/>
    <property type="match status" value="1"/>
</dbReference>
<dbReference type="OMA" id="LNEMCIK"/>
<keyword evidence="6" id="KW-0521">NADP</keyword>
<dbReference type="AlphaFoldDB" id="A0A023BAR7"/>
<evidence type="ECO:0000256" key="1">
    <source>
        <dbReference type="ARBA" id="ARBA00010995"/>
    </source>
</evidence>
<keyword evidence="5" id="KW-0067">ATP-binding</keyword>
<evidence type="ECO:0000256" key="5">
    <source>
        <dbReference type="ARBA" id="ARBA00022840"/>
    </source>
</evidence>
<keyword evidence="4 8" id="KW-0418">Kinase</keyword>
<sequence length="324" mass="35627">MLSPKNCPENTYSFPHIPHNVLLIKRIKSNNVTAISCVLSLWLTEQYDCKVFVEKEALGDFDAMGCHVNRPWQQEKIDLVISLGGDGTTLWASSLFDDRPVPPIMGVTLGSLSYINQFSADELLTTLAHLFESKQCNVQMRSRLFITIYGHEADALYYGHCVNECTIDRGPAANMANLDIYINNRFFTSMSADGLIIATPTGSTAYSMSAGGAVVHPGVSCILFTPICPHSLSMRPLVLPADVEIRIKVPDDARQSVWLSLDGHEKHEVLPGHHVVAAVSANPMPRKLNTNINIDICTDSYSPCRMQTRRSMAGEPYGQSSLGA</sequence>